<dbReference type="GO" id="GO:0006449">
    <property type="term" value="P:regulation of translational termination"/>
    <property type="evidence" value="ECO:0007669"/>
    <property type="project" value="TreeGrafter"/>
</dbReference>
<evidence type="ECO:0000259" key="1">
    <source>
        <dbReference type="Pfam" id="PF13640"/>
    </source>
</evidence>
<dbReference type="InterPro" id="IPR044862">
    <property type="entry name" value="Pro_4_hyd_alph_FE2OG_OXY"/>
</dbReference>
<dbReference type="GO" id="GO:0005737">
    <property type="term" value="C:cytoplasm"/>
    <property type="evidence" value="ECO:0007669"/>
    <property type="project" value="TreeGrafter"/>
</dbReference>
<evidence type="ECO:0000313" key="2">
    <source>
        <dbReference type="EMBL" id="WKN35506.1"/>
    </source>
</evidence>
<reference evidence="2" key="2">
    <citation type="journal article" date="2024" name="Antonie Van Leeuwenhoek">
        <title>Roseihalotalea indica gen. nov., sp. nov., a halophilic Bacteroidetes from mesopelagic Southwest Indian Ocean with higher carbohydrate metabolic potential.</title>
        <authorList>
            <person name="Chen B."/>
            <person name="Zhang M."/>
            <person name="Lin D."/>
            <person name="Ye J."/>
            <person name="Tang K."/>
        </authorList>
    </citation>
    <scope>NUCLEOTIDE SEQUENCE</scope>
    <source>
        <strain evidence="2">TK19036</strain>
    </source>
</reference>
<dbReference type="InterPro" id="IPR051842">
    <property type="entry name" value="uS12_prolyl_hydroxylase"/>
</dbReference>
<proteinExistence type="predicted"/>
<dbReference type="AlphaFoldDB" id="A0AA49GNJ7"/>
<dbReference type="Gene3D" id="2.60.120.620">
    <property type="entry name" value="q2cbj1_9rhob like domain"/>
    <property type="match status" value="1"/>
</dbReference>
<sequence length="273" mass="31875">MEFINQQYQNLREFGKSKKSDYINAAPFPNAYFDNFFDEALLSKVLDEFPDLNKKPELKFDTPNEKKLASKGEYSFGPNTKQLMHFLNSQPFLEFLTDLTGIEKLIPDPYFEGAGCHQIQPGGMLKVHADFNKNRFLGLDRRLNVLVYLNKDWEESYGGHFELWDKDMTQCEKKILPLFNRMALFSTTSFSYHGHPNPLTCPPDRSRKSLALYYYTYGRPAEEVAEGLEEHRTIFKYRKEDDEAQKFAKKQASKDFIKEFIPPIISKMLTKKA</sequence>
<protein>
    <submittedName>
        <fullName evidence="2">2OG-Fe(II) oxygenase</fullName>
    </submittedName>
</protein>
<feature type="domain" description="Prolyl 4-hydroxylase alpha subunit Fe(2+) 2OG dioxygenase" evidence="1">
    <location>
        <begin position="116"/>
        <end position="215"/>
    </location>
</feature>
<dbReference type="PANTHER" id="PTHR12117:SF0">
    <property type="entry name" value="PROLYL 3-HYDROXYLASE OGFOD1"/>
    <property type="match status" value="1"/>
</dbReference>
<accession>A0AA49GNJ7</accession>
<name>A0AA49GNJ7_9BACT</name>
<dbReference type="Pfam" id="PF13640">
    <property type="entry name" value="2OG-FeII_Oxy_3"/>
    <property type="match status" value="1"/>
</dbReference>
<dbReference type="GO" id="GO:0031543">
    <property type="term" value="F:peptidyl-proline dioxygenase activity"/>
    <property type="evidence" value="ECO:0007669"/>
    <property type="project" value="TreeGrafter"/>
</dbReference>
<dbReference type="EMBL" id="CP120682">
    <property type="protein sequence ID" value="WKN35506.1"/>
    <property type="molecule type" value="Genomic_DNA"/>
</dbReference>
<reference evidence="2" key="1">
    <citation type="journal article" date="2023" name="Comput. Struct. Biotechnol. J.">
        <title>Discovery of a novel marine Bacteroidetes with a rich repertoire of carbohydrate-active enzymes.</title>
        <authorList>
            <person name="Chen B."/>
            <person name="Liu G."/>
            <person name="Chen Q."/>
            <person name="Wang H."/>
            <person name="Liu L."/>
            <person name="Tang K."/>
        </authorList>
    </citation>
    <scope>NUCLEOTIDE SEQUENCE</scope>
    <source>
        <strain evidence="2">TK19036</strain>
    </source>
</reference>
<dbReference type="PANTHER" id="PTHR12117">
    <property type="entry name" value="HISTONE ACETYLTRANSFERASE COMPLEX"/>
    <property type="match status" value="1"/>
</dbReference>
<gene>
    <name evidence="2" type="ORF">K4G66_24330</name>
</gene>
<organism evidence="2">
    <name type="scientific">Roseihalotalea indica</name>
    <dbReference type="NCBI Taxonomy" id="2867963"/>
    <lineage>
        <taxon>Bacteria</taxon>
        <taxon>Pseudomonadati</taxon>
        <taxon>Bacteroidota</taxon>
        <taxon>Cytophagia</taxon>
        <taxon>Cytophagales</taxon>
        <taxon>Catalimonadaceae</taxon>
        <taxon>Roseihalotalea</taxon>
    </lineage>
</organism>